<name>A0A7J7IKU3_9RHOD</name>
<feature type="transmembrane region" description="Helical" evidence="5">
    <location>
        <begin position="97"/>
        <end position="115"/>
    </location>
</feature>
<dbReference type="GO" id="GO:0004602">
    <property type="term" value="F:glutathione peroxidase activity"/>
    <property type="evidence" value="ECO:0007669"/>
    <property type="project" value="TreeGrafter"/>
</dbReference>
<evidence type="ECO:0000313" key="6">
    <source>
        <dbReference type="EMBL" id="KAF6003274.1"/>
    </source>
</evidence>
<evidence type="ECO:0000256" key="3">
    <source>
        <dbReference type="ARBA" id="ARBA00022989"/>
    </source>
</evidence>
<dbReference type="InterPro" id="IPR001129">
    <property type="entry name" value="Membr-assoc_MAPEG"/>
</dbReference>
<dbReference type="PANTHER" id="PTHR10250">
    <property type="entry name" value="MICROSOMAL GLUTATHIONE S-TRANSFERASE"/>
    <property type="match status" value="1"/>
</dbReference>
<dbReference type="GO" id="GO:0004364">
    <property type="term" value="F:glutathione transferase activity"/>
    <property type="evidence" value="ECO:0007669"/>
    <property type="project" value="TreeGrafter"/>
</dbReference>
<evidence type="ECO:0000256" key="1">
    <source>
        <dbReference type="ARBA" id="ARBA00004141"/>
    </source>
</evidence>
<dbReference type="EMBL" id="VWRR01000007">
    <property type="protein sequence ID" value="KAF6003274.1"/>
    <property type="molecule type" value="Genomic_DNA"/>
</dbReference>
<evidence type="ECO:0000256" key="2">
    <source>
        <dbReference type="ARBA" id="ARBA00022692"/>
    </source>
</evidence>
<proteinExistence type="predicted"/>
<protein>
    <submittedName>
        <fullName evidence="6">Microsomal glutathione S-transferase 3</fullName>
    </submittedName>
</protein>
<accession>A0A7J7IKU3</accession>
<dbReference type="InterPro" id="IPR023352">
    <property type="entry name" value="MAPEG-like_dom_sf"/>
</dbReference>
<reference evidence="6 7" key="1">
    <citation type="journal article" date="2020" name="J. Phycol.">
        <title>Comparative genome analysis reveals Cyanidiococcus gen. nov., a new extremophilic red algal genus sister to Cyanidioschyzon (Cyanidioschyzonaceae, Rhodophyta).</title>
        <authorList>
            <person name="Liu S.-L."/>
            <person name="Chiang Y.-R."/>
            <person name="Yoon H.S."/>
            <person name="Fu H.-Y."/>
        </authorList>
    </citation>
    <scope>NUCLEOTIDE SEQUENCE [LARGE SCALE GENOMIC DNA]</scope>
    <source>
        <strain evidence="6 7">THAL066</strain>
    </source>
</reference>
<dbReference type="OrthoDB" id="410651at2759"/>
<organism evidence="6 7">
    <name type="scientific">Cyanidiococcus yangmingshanensis</name>
    <dbReference type="NCBI Taxonomy" id="2690220"/>
    <lineage>
        <taxon>Eukaryota</taxon>
        <taxon>Rhodophyta</taxon>
        <taxon>Bangiophyceae</taxon>
        <taxon>Cyanidiales</taxon>
        <taxon>Cyanidiaceae</taxon>
        <taxon>Cyanidiococcus</taxon>
    </lineage>
</organism>
<evidence type="ECO:0000256" key="5">
    <source>
        <dbReference type="SAM" id="Phobius"/>
    </source>
</evidence>
<evidence type="ECO:0000313" key="7">
    <source>
        <dbReference type="Proteomes" id="UP000530660"/>
    </source>
</evidence>
<dbReference type="GO" id="GO:0005783">
    <property type="term" value="C:endoplasmic reticulum"/>
    <property type="evidence" value="ECO:0007669"/>
    <property type="project" value="TreeGrafter"/>
</dbReference>
<gene>
    <name evidence="6" type="primary">MGST3</name>
    <name evidence="6" type="ORF">F1559_002534</name>
</gene>
<keyword evidence="3 5" id="KW-1133">Transmembrane helix</keyword>
<dbReference type="PANTHER" id="PTHR10250:SF26">
    <property type="entry name" value="GLUTATHIONE S-TRANSFERASE 3, MITOCHONDRIAL"/>
    <property type="match status" value="1"/>
</dbReference>
<dbReference type="Pfam" id="PF01124">
    <property type="entry name" value="MAPEG"/>
    <property type="match status" value="1"/>
</dbReference>
<feature type="transmembrane region" description="Helical" evidence="5">
    <location>
        <begin position="67"/>
        <end position="85"/>
    </location>
</feature>
<dbReference type="Gene3D" id="1.20.120.550">
    <property type="entry name" value="Membrane associated eicosanoid/glutathione metabolism-like domain"/>
    <property type="match status" value="1"/>
</dbReference>
<comment type="subcellular location">
    <subcellularLocation>
        <location evidence="1">Membrane</location>
        <topology evidence="1">Multi-pass membrane protein</topology>
    </subcellularLocation>
</comment>
<dbReference type="GO" id="GO:0005635">
    <property type="term" value="C:nuclear envelope"/>
    <property type="evidence" value="ECO:0007669"/>
    <property type="project" value="TreeGrafter"/>
</dbReference>
<evidence type="ECO:0000256" key="4">
    <source>
        <dbReference type="ARBA" id="ARBA00023136"/>
    </source>
</evidence>
<dbReference type="GO" id="GO:0006691">
    <property type="term" value="P:leukotriene metabolic process"/>
    <property type="evidence" value="ECO:0007669"/>
    <property type="project" value="UniProtKB-ARBA"/>
</dbReference>
<dbReference type="SUPFAM" id="SSF161084">
    <property type="entry name" value="MAPEG domain-like"/>
    <property type="match status" value="1"/>
</dbReference>
<dbReference type="GO" id="GO:0016020">
    <property type="term" value="C:membrane"/>
    <property type="evidence" value="ECO:0007669"/>
    <property type="project" value="UniProtKB-SubCell"/>
</dbReference>
<dbReference type="AlphaFoldDB" id="A0A7J7IKU3"/>
<keyword evidence="4 5" id="KW-0472">Membrane</keyword>
<keyword evidence="2 5" id="KW-0812">Transmembrane</keyword>
<keyword evidence="6" id="KW-0808">Transferase</keyword>
<sequence>MEQMYFSLYVMRARRLYNVRYPNQFDYKTEGISRFNCIQRAHMQFMETCTFFIPALLFAGLEYPREAAAFGLVFLIGRLVFFHGYASGEPQKRLRGAFYVIGLLGNLVLCVRTALNHLE</sequence>
<comment type="caution">
    <text evidence="6">The sequence shown here is derived from an EMBL/GenBank/DDBJ whole genome shotgun (WGS) entry which is preliminary data.</text>
</comment>
<dbReference type="Proteomes" id="UP000530660">
    <property type="component" value="Unassembled WGS sequence"/>
</dbReference>
<dbReference type="InterPro" id="IPR050997">
    <property type="entry name" value="MAPEG"/>
</dbReference>
<keyword evidence="7" id="KW-1185">Reference proteome</keyword>